<feature type="transmembrane region" description="Helical" evidence="1">
    <location>
        <begin position="36"/>
        <end position="54"/>
    </location>
</feature>
<evidence type="ECO:0000313" key="2">
    <source>
        <dbReference type="EMBL" id="KAG9065994.1"/>
    </source>
</evidence>
<reference evidence="2" key="1">
    <citation type="submission" date="2021-06" db="EMBL/GenBank/DDBJ databases">
        <title>Genome Sequence of Mortierella hyaline Strain SCG-10, a Cold-Adapted, Nitrate-Reducing Fungus Isolated from Soil in Minnesota, USA.</title>
        <authorList>
            <person name="Aldossari N."/>
        </authorList>
    </citation>
    <scope>NUCLEOTIDE SEQUENCE</scope>
    <source>
        <strain evidence="2">SCG-10</strain>
    </source>
</reference>
<keyword evidence="1" id="KW-1133">Transmembrane helix</keyword>
<gene>
    <name evidence="2" type="ORF">KI688_001209</name>
</gene>
<keyword evidence="1" id="KW-0472">Membrane</keyword>
<sequence>MKSIITIIVAIVVAATTTVAATFVRCITTDSIQSVIASMVLIIFAITFNITLFTESNTNLTFKSIKKLSAKINIALERCKPMYS</sequence>
<dbReference type="Proteomes" id="UP000707451">
    <property type="component" value="Unassembled WGS sequence"/>
</dbReference>
<protein>
    <submittedName>
        <fullName evidence="2">Uncharacterized protein</fullName>
    </submittedName>
</protein>
<name>A0A9P8BRG6_9FUNG</name>
<proteinExistence type="predicted"/>
<organism evidence="2 3">
    <name type="scientific">Linnemannia hyalina</name>
    <dbReference type="NCBI Taxonomy" id="64524"/>
    <lineage>
        <taxon>Eukaryota</taxon>
        <taxon>Fungi</taxon>
        <taxon>Fungi incertae sedis</taxon>
        <taxon>Mucoromycota</taxon>
        <taxon>Mortierellomycotina</taxon>
        <taxon>Mortierellomycetes</taxon>
        <taxon>Mortierellales</taxon>
        <taxon>Mortierellaceae</taxon>
        <taxon>Linnemannia</taxon>
    </lineage>
</organism>
<keyword evidence="3" id="KW-1185">Reference proteome</keyword>
<dbReference type="AlphaFoldDB" id="A0A9P8BRG6"/>
<dbReference type="EMBL" id="JAHRHY010000010">
    <property type="protein sequence ID" value="KAG9065994.1"/>
    <property type="molecule type" value="Genomic_DNA"/>
</dbReference>
<keyword evidence="1" id="KW-0812">Transmembrane</keyword>
<comment type="caution">
    <text evidence="2">The sequence shown here is derived from an EMBL/GenBank/DDBJ whole genome shotgun (WGS) entry which is preliminary data.</text>
</comment>
<evidence type="ECO:0000256" key="1">
    <source>
        <dbReference type="SAM" id="Phobius"/>
    </source>
</evidence>
<evidence type="ECO:0000313" key="3">
    <source>
        <dbReference type="Proteomes" id="UP000707451"/>
    </source>
</evidence>
<accession>A0A9P8BRG6</accession>